<sequence>MDLVNSKELLERARAGGYALGGFNIHNQETIQAVVEAGFEHRAPVILQATPGTVKYTGSDLLVAMARALAIRANVPIVLHLDHATDLELIEECVKAGFTSVMFDGSRLKWEENIRLTRWVVGLAHSKGLTVEAELGRIGGQEEVTIVSDSEVNYTDPGDARRFVQETGVDSLAIAIGTAHGVYKNEPKLDLQRLEAIALAVNVPLVLHGASGVPDAAITRSISLGISKINIATDLKLALAAALRSALLAKPEENDPRRYFAKARGEVKNVVSQKMRLFGIEGRA</sequence>
<dbReference type="InterPro" id="IPR013785">
    <property type="entry name" value="Aldolase_TIM"/>
</dbReference>
<evidence type="ECO:0000256" key="3">
    <source>
        <dbReference type="PIRSR" id="PIRSR001359-3"/>
    </source>
</evidence>
<evidence type="ECO:0000313" key="5">
    <source>
        <dbReference type="EMBL" id="CEJ08935.1"/>
    </source>
</evidence>
<dbReference type="EMBL" id="CDGJ01000104">
    <property type="protein sequence ID" value="CEJ08935.1"/>
    <property type="molecule type" value="Genomic_DNA"/>
</dbReference>
<keyword evidence="3" id="KW-0479">Metal-binding</keyword>
<dbReference type="InterPro" id="IPR050246">
    <property type="entry name" value="Class_II_FBP_aldolase"/>
</dbReference>
<evidence type="ECO:0000256" key="2">
    <source>
        <dbReference type="PIRSR" id="PIRSR001359-2"/>
    </source>
</evidence>
<feature type="binding site" evidence="3">
    <location>
        <position position="208"/>
    </location>
    <ligand>
        <name>Zn(2+)</name>
        <dbReference type="ChEBI" id="CHEBI:29105"/>
        <label>1</label>
        <note>catalytic</note>
    </ligand>
</feature>
<dbReference type="PANTHER" id="PTHR30304">
    <property type="entry name" value="D-TAGATOSE-1,6-BISPHOSPHATE ALDOLASE"/>
    <property type="match status" value="1"/>
</dbReference>
<feature type="binding site" evidence="2">
    <location>
        <begin position="209"/>
        <end position="211"/>
    </location>
    <ligand>
        <name>dihydroxyacetone phosphate</name>
        <dbReference type="ChEBI" id="CHEBI:57642"/>
    </ligand>
</feature>
<dbReference type="GO" id="GO:0016832">
    <property type="term" value="F:aldehyde-lyase activity"/>
    <property type="evidence" value="ECO:0007669"/>
    <property type="project" value="InterPro"/>
</dbReference>
<dbReference type="PIRSF" id="PIRSF001359">
    <property type="entry name" value="F_bP_aldolase_II"/>
    <property type="match status" value="1"/>
</dbReference>
<feature type="binding site" evidence="3">
    <location>
        <position position="180"/>
    </location>
    <ligand>
        <name>Zn(2+)</name>
        <dbReference type="ChEBI" id="CHEBI:29105"/>
        <label>1</label>
        <note>catalytic</note>
    </ligand>
</feature>
<proteinExistence type="predicted"/>
<evidence type="ECO:0000313" key="6">
    <source>
        <dbReference type="Proteomes" id="UP001071230"/>
    </source>
</evidence>
<dbReference type="EC" id="4.1.2.-" evidence="4"/>
<dbReference type="Gene3D" id="3.20.20.70">
    <property type="entry name" value="Aldolase class I"/>
    <property type="match status" value="1"/>
</dbReference>
<dbReference type="InterPro" id="IPR000771">
    <property type="entry name" value="FBA_II"/>
</dbReference>
<dbReference type="SUPFAM" id="SSF51569">
    <property type="entry name" value="Aldolase"/>
    <property type="match status" value="1"/>
</dbReference>
<name>A0A8S0W2R3_9FIRM</name>
<dbReference type="KEGG" id="aacx:DEACI_1561"/>
<feature type="binding site" evidence="2">
    <location>
        <position position="181"/>
    </location>
    <ligand>
        <name>dihydroxyacetone phosphate</name>
        <dbReference type="ChEBI" id="CHEBI:57642"/>
    </ligand>
</feature>
<feature type="active site" description="Proton donor" evidence="1">
    <location>
        <position position="82"/>
    </location>
</feature>
<dbReference type="Proteomes" id="UP000836597">
    <property type="component" value="Chromosome"/>
</dbReference>
<gene>
    <name evidence="4" type="ORF">DEACI_1561</name>
    <name evidence="5" type="ORF">DEACI_3417</name>
</gene>
<keyword evidence="6" id="KW-1185">Reference proteome</keyword>
<dbReference type="Pfam" id="PF01116">
    <property type="entry name" value="F_bP_aldolase"/>
    <property type="match status" value="1"/>
</dbReference>
<dbReference type="Proteomes" id="UP001071230">
    <property type="component" value="Unassembled WGS sequence"/>
</dbReference>
<evidence type="ECO:0000313" key="4">
    <source>
        <dbReference type="EMBL" id="CAA7600908.1"/>
    </source>
</evidence>
<dbReference type="PANTHER" id="PTHR30304:SF0">
    <property type="entry name" value="D-TAGATOSE-1,6-BISPHOSPHATE ALDOLASE SUBUNIT GATY-RELATED"/>
    <property type="match status" value="1"/>
</dbReference>
<evidence type="ECO:0000256" key="1">
    <source>
        <dbReference type="PIRSR" id="PIRSR001359-1"/>
    </source>
</evidence>
<feature type="binding site" evidence="3">
    <location>
        <position position="134"/>
    </location>
    <ligand>
        <name>Zn(2+)</name>
        <dbReference type="ChEBI" id="CHEBI:29105"/>
        <label>2</label>
    </ligand>
</feature>
<dbReference type="GO" id="GO:0005975">
    <property type="term" value="P:carbohydrate metabolic process"/>
    <property type="evidence" value="ECO:0007669"/>
    <property type="project" value="InterPro"/>
</dbReference>
<dbReference type="RefSeq" id="WP_240984498.1">
    <property type="nucleotide sequence ID" value="NZ_CDGJ01000104.1"/>
</dbReference>
<reference evidence="4" key="2">
    <citation type="submission" date="2020-01" db="EMBL/GenBank/DDBJ databases">
        <authorList>
            <person name="Hornung B."/>
        </authorList>
    </citation>
    <scope>NUCLEOTIDE SEQUENCE</scope>
    <source>
        <strain evidence="4">PacBioINE</strain>
    </source>
</reference>
<feature type="binding site" evidence="3">
    <location>
        <position position="104"/>
    </location>
    <ligand>
        <name>Zn(2+)</name>
        <dbReference type="ChEBI" id="CHEBI:29105"/>
        <label>2</label>
    </ligand>
</feature>
<reference evidence="5" key="1">
    <citation type="submission" date="2014-11" db="EMBL/GenBank/DDBJ databases">
        <authorList>
            <person name="Hornung B.V."/>
        </authorList>
    </citation>
    <scope>NUCLEOTIDE SEQUENCE</scope>
    <source>
        <strain evidence="5">INE</strain>
    </source>
</reference>
<comment type="cofactor">
    <cofactor evidence="3">
        <name>Zn(2+)</name>
        <dbReference type="ChEBI" id="CHEBI:29105"/>
    </cofactor>
    <text evidence="3">Binds 2 Zn(2+) ions per subunit. One is catalytic and the other provides a structural contribution.</text>
</comment>
<dbReference type="AlphaFoldDB" id="A0A8S0W2R3"/>
<dbReference type="PROSITE" id="PS00806">
    <property type="entry name" value="ALDOLASE_CLASS_II_2"/>
    <property type="match status" value="1"/>
</dbReference>
<keyword evidence="3" id="KW-0862">Zinc</keyword>
<accession>A0A8S0W2R3</accession>
<keyword evidence="4" id="KW-0456">Lyase</keyword>
<dbReference type="GO" id="GO:0008270">
    <property type="term" value="F:zinc ion binding"/>
    <property type="evidence" value="ECO:0007669"/>
    <property type="project" value="InterPro"/>
</dbReference>
<dbReference type="EMBL" id="LR746496">
    <property type="protein sequence ID" value="CAA7600908.1"/>
    <property type="molecule type" value="Genomic_DNA"/>
</dbReference>
<feature type="binding site" evidence="3">
    <location>
        <position position="83"/>
    </location>
    <ligand>
        <name>Zn(2+)</name>
        <dbReference type="ChEBI" id="CHEBI:29105"/>
        <label>1</label>
        <note>catalytic</note>
    </ligand>
</feature>
<protein>
    <submittedName>
        <fullName evidence="5">D-tagatose-1,6-bisphosphate aldolase subunit GatY</fullName>
    </submittedName>
    <submittedName>
        <fullName evidence="4">Fructose-bisphosphate aldolase class-II</fullName>
        <ecNumber evidence="4">4.1.2.-</ecNumber>
    </submittedName>
</protein>
<dbReference type="NCBIfam" id="TIGR00167">
    <property type="entry name" value="cbbA"/>
    <property type="match status" value="1"/>
</dbReference>
<organism evidence="4">
    <name type="scientific">Acididesulfobacillus acetoxydans</name>
    <dbReference type="NCBI Taxonomy" id="1561005"/>
    <lineage>
        <taxon>Bacteria</taxon>
        <taxon>Bacillati</taxon>
        <taxon>Bacillota</taxon>
        <taxon>Clostridia</taxon>
        <taxon>Eubacteriales</taxon>
        <taxon>Peptococcaceae</taxon>
        <taxon>Acididesulfobacillus</taxon>
    </lineage>
</organism>
<feature type="binding site" evidence="2">
    <location>
        <begin position="230"/>
        <end position="233"/>
    </location>
    <ligand>
        <name>dihydroxyacetone phosphate</name>
        <dbReference type="ChEBI" id="CHEBI:57642"/>
    </ligand>
</feature>
<dbReference type="CDD" id="cd00947">
    <property type="entry name" value="TBP_aldolase_IIB"/>
    <property type="match status" value="1"/>
</dbReference>